<dbReference type="PANTHER" id="PTHR11188:SF176">
    <property type="entry name" value="ARRESTIN DOMAIN-CONTAINING PROTEIN 1"/>
    <property type="match status" value="1"/>
</dbReference>
<feature type="domain" description="Arrestin C-terminal-like" evidence="1">
    <location>
        <begin position="3"/>
        <end position="162"/>
    </location>
</feature>
<name>A0A3P7NIH3_DIBLA</name>
<dbReference type="SMART" id="SM01017">
    <property type="entry name" value="Arrestin_C"/>
    <property type="match status" value="1"/>
</dbReference>
<reference evidence="2 3" key="1">
    <citation type="submission" date="2018-11" db="EMBL/GenBank/DDBJ databases">
        <authorList>
            <consortium name="Pathogen Informatics"/>
        </authorList>
    </citation>
    <scope>NUCLEOTIDE SEQUENCE [LARGE SCALE GENOMIC DNA]</scope>
</reference>
<dbReference type="Proteomes" id="UP000281553">
    <property type="component" value="Unassembled WGS sequence"/>
</dbReference>
<dbReference type="GO" id="GO:0005737">
    <property type="term" value="C:cytoplasm"/>
    <property type="evidence" value="ECO:0007669"/>
    <property type="project" value="TreeGrafter"/>
</dbReference>
<accession>A0A3P7NIH3</accession>
<dbReference type="PANTHER" id="PTHR11188">
    <property type="entry name" value="ARRESTIN DOMAIN CONTAINING PROTEIN"/>
    <property type="match status" value="1"/>
</dbReference>
<dbReference type="OrthoDB" id="6271666at2759"/>
<dbReference type="InterPro" id="IPR014752">
    <property type="entry name" value="Arrestin-like_C"/>
</dbReference>
<keyword evidence="3" id="KW-1185">Reference proteome</keyword>
<sequence>MTSSDPILCDLSVNKTGFVPGESLMACVNIKNGSSQPIKMVHLSLLQVLFLANRIAERVKMFGQNESQNSVEFIRVFAAVLKNLTVPPSHPQTSEAAVPVAGSGYFVETIHVPPLPASQDTQSSSIIQIGYLLLLRLRLSRKKTAKNEFRMHIPITIGTDPAKSTSFLEGKEGK</sequence>
<gene>
    <name evidence="2" type="ORF">DILT_LOCUS15646</name>
</gene>
<dbReference type="InterPro" id="IPR011022">
    <property type="entry name" value="Arrestin_C-like"/>
</dbReference>
<evidence type="ECO:0000259" key="1">
    <source>
        <dbReference type="SMART" id="SM01017"/>
    </source>
</evidence>
<dbReference type="InterPro" id="IPR014756">
    <property type="entry name" value="Ig_E-set"/>
</dbReference>
<evidence type="ECO:0000313" key="3">
    <source>
        <dbReference type="Proteomes" id="UP000281553"/>
    </source>
</evidence>
<dbReference type="Gene3D" id="2.60.40.640">
    <property type="match status" value="1"/>
</dbReference>
<dbReference type="EMBL" id="UYRU01080323">
    <property type="protein sequence ID" value="VDN30931.1"/>
    <property type="molecule type" value="Genomic_DNA"/>
</dbReference>
<dbReference type="SUPFAM" id="SSF81296">
    <property type="entry name" value="E set domains"/>
    <property type="match status" value="1"/>
</dbReference>
<dbReference type="GO" id="GO:0015031">
    <property type="term" value="P:protein transport"/>
    <property type="evidence" value="ECO:0007669"/>
    <property type="project" value="TreeGrafter"/>
</dbReference>
<dbReference type="Pfam" id="PF02752">
    <property type="entry name" value="Arrestin_C"/>
    <property type="match status" value="1"/>
</dbReference>
<evidence type="ECO:0000313" key="2">
    <source>
        <dbReference type="EMBL" id="VDN30931.1"/>
    </source>
</evidence>
<proteinExistence type="predicted"/>
<organism evidence="2 3">
    <name type="scientific">Dibothriocephalus latus</name>
    <name type="common">Fish tapeworm</name>
    <name type="synonym">Diphyllobothrium latum</name>
    <dbReference type="NCBI Taxonomy" id="60516"/>
    <lineage>
        <taxon>Eukaryota</taxon>
        <taxon>Metazoa</taxon>
        <taxon>Spiralia</taxon>
        <taxon>Lophotrochozoa</taxon>
        <taxon>Platyhelminthes</taxon>
        <taxon>Cestoda</taxon>
        <taxon>Eucestoda</taxon>
        <taxon>Diphyllobothriidea</taxon>
        <taxon>Diphyllobothriidae</taxon>
        <taxon>Dibothriocephalus</taxon>
    </lineage>
</organism>
<dbReference type="InterPro" id="IPR050357">
    <property type="entry name" value="Arrestin_domain-protein"/>
</dbReference>
<protein>
    <recommendedName>
        <fullName evidence="1">Arrestin C-terminal-like domain-containing protein</fullName>
    </recommendedName>
</protein>
<dbReference type="AlphaFoldDB" id="A0A3P7NIH3"/>